<organism evidence="1 2">
    <name type="scientific">Achromobacter piechaudii ATCC 43553</name>
    <dbReference type="NCBI Taxonomy" id="742159"/>
    <lineage>
        <taxon>Bacteria</taxon>
        <taxon>Pseudomonadati</taxon>
        <taxon>Pseudomonadota</taxon>
        <taxon>Betaproteobacteria</taxon>
        <taxon>Burkholderiales</taxon>
        <taxon>Alcaligenaceae</taxon>
        <taxon>Achromobacter</taxon>
    </lineage>
</organism>
<evidence type="ECO:0000313" key="1">
    <source>
        <dbReference type="EMBL" id="EFF76172.1"/>
    </source>
</evidence>
<proteinExistence type="predicted"/>
<evidence type="ECO:0000313" key="2">
    <source>
        <dbReference type="Proteomes" id="UP000004510"/>
    </source>
</evidence>
<sequence>MPNRPRTRCPPPLASRCQGSLPRRFAYAYVLKRGGSHEAFQLVNSPPMFPAVRFTTRLSPGRLRT</sequence>
<dbReference type="EMBL" id="ADMS01000054">
    <property type="protein sequence ID" value="EFF76172.1"/>
    <property type="molecule type" value="Genomic_DNA"/>
</dbReference>
<dbReference type="HOGENOM" id="CLU_2839616_0_0_4"/>
<reference evidence="2" key="1">
    <citation type="submission" date="2010-03" db="EMBL/GenBank/DDBJ databases">
        <title>Complete sequence of Mobiluncus curtisii ATCC 43063.</title>
        <authorList>
            <person name="Muzny D."/>
            <person name="Qin X."/>
            <person name="Deng J."/>
            <person name="Jiang H."/>
            <person name="Liu Y."/>
            <person name="Qu J."/>
            <person name="Song X.-Z."/>
            <person name="Zhang L."/>
            <person name="Thornton R."/>
            <person name="Coyle M."/>
            <person name="Francisco L."/>
            <person name="Jackson L."/>
            <person name="Javaid M."/>
            <person name="Korchina V."/>
            <person name="Kovar C."/>
            <person name="Mata R."/>
            <person name="Mathew T."/>
            <person name="Ngo R."/>
            <person name="Nguyen L."/>
            <person name="Nguyen N."/>
            <person name="Okwuonu G."/>
            <person name="Ongeri F."/>
            <person name="Pham C."/>
            <person name="Simmons D."/>
            <person name="Wilczek-Boney K."/>
            <person name="Hale W."/>
            <person name="Jakkamsetti A."/>
            <person name="Pham P."/>
            <person name="Ruth R."/>
            <person name="San Lucas F."/>
            <person name="Warren J."/>
            <person name="Zhang J."/>
            <person name="Zhao Z."/>
            <person name="Zhou C."/>
            <person name="Zhu D."/>
            <person name="Lee S."/>
            <person name="Bess C."/>
            <person name="Blankenburg K."/>
            <person name="Forbes L."/>
            <person name="Fu Q."/>
            <person name="Gubbala S."/>
            <person name="Hirani K."/>
            <person name="Jayaseelan J.C."/>
            <person name="Lara F."/>
            <person name="Munidasa M."/>
            <person name="Palculict T."/>
            <person name="Patil S."/>
            <person name="Pu L.-L."/>
            <person name="Saada N."/>
            <person name="Tang L."/>
            <person name="Weissenberger G."/>
            <person name="Zhu Y."/>
            <person name="Hemphill L."/>
            <person name="Shang Y."/>
            <person name="Youmans B."/>
            <person name="Ayvaz T."/>
            <person name="Ross M."/>
            <person name="Santibanez J."/>
            <person name="Aqrawi P."/>
            <person name="Gross S."/>
            <person name="Joshi V."/>
            <person name="Fowler G."/>
            <person name="Nazareth L."/>
            <person name="Reid J."/>
            <person name="Worley K."/>
            <person name="Petrosino J."/>
            <person name="Highlander S."/>
            <person name="Gibbs R."/>
            <person name="Gibbs R."/>
        </authorList>
    </citation>
    <scope>NUCLEOTIDE SEQUENCE [LARGE SCALE GENOMIC DNA]</scope>
    <source>
        <strain evidence="2">ATCC 43553</strain>
    </source>
</reference>
<protein>
    <submittedName>
        <fullName evidence="1">Uncharacterized protein</fullName>
    </submittedName>
</protein>
<name>D4XAJ9_9BURK</name>
<gene>
    <name evidence="1" type="ORF">HMPREF0004_2496</name>
</gene>
<accession>D4XAJ9</accession>
<dbReference type="AlphaFoldDB" id="D4XAJ9"/>
<dbReference type="Proteomes" id="UP000004510">
    <property type="component" value="Unassembled WGS sequence"/>
</dbReference>
<comment type="caution">
    <text evidence="1">The sequence shown here is derived from an EMBL/GenBank/DDBJ whole genome shotgun (WGS) entry which is preliminary data.</text>
</comment>
<dbReference type="PATRIC" id="fig|742159.3.peg.3449"/>